<proteinExistence type="predicted"/>
<accession>A0AA41WBD0</accession>
<feature type="domain" description="ABC transporter" evidence="4">
    <location>
        <begin position="27"/>
        <end position="260"/>
    </location>
</feature>
<evidence type="ECO:0000313" key="5">
    <source>
        <dbReference type="EMBL" id="MCM8749532.1"/>
    </source>
</evidence>
<dbReference type="Pfam" id="PF00005">
    <property type="entry name" value="ABC_tran"/>
    <property type="match status" value="1"/>
</dbReference>
<evidence type="ECO:0000256" key="3">
    <source>
        <dbReference type="ARBA" id="ARBA00022840"/>
    </source>
</evidence>
<evidence type="ECO:0000256" key="2">
    <source>
        <dbReference type="ARBA" id="ARBA00022741"/>
    </source>
</evidence>
<keyword evidence="3 5" id="KW-0067">ATP-binding</keyword>
<dbReference type="SUPFAM" id="SSF52540">
    <property type="entry name" value="P-loop containing nucleoside triphosphate hydrolases"/>
    <property type="match status" value="1"/>
</dbReference>
<dbReference type="InterPro" id="IPR027417">
    <property type="entry name" value="P-loop_NTPase"/>
</dbReference>
<gene>
    <name evidence="5" type="ORF">NET02_10265</name>
</gene>
<dbReference type="PROSITE" id="PS50893">
    <property type="entry name" value="ABC_TRANSPORTER_2"/>
    <property type="match status" value="1"/>
</dbReference>
<dbReference type="GO" id="GO:0005524">
    <property type="term" value="F:ATP binding"/>
    <property type="evidence" value="ECO:0007669"/>
    <property type="project" value="UniProtKB-KW"/>
</dbReference>
<dbReference type="RefSeq" id="WP_284057344.1">
    <property type="nucleotide sequence ID" value="NZ_JAMSLR010000006.1"/>
</dbReference>
<dbReference type="PANTHER" id="PTHR42711:SF18">
    <property type="entry name" value="ABC TRANSPORTER, ATP-BINDING PROTEIN"/>
    <property type="match status" value="1"/>
</dbReference>
<dbReference type="SMART" id="SM00382">
    <property type="entry name" value="AAA"/>
    <property type="match status" value="1"/>
</dbReference>
<sequence>MTMLESLASPADPTIAVWVEGLTKRFVHRSLLRRSEPQVVTALENLTFSVERGEIFGILGANGSGKSTLIRVLSTLLIPDRGTARVFGCDVVREAGQVKRLINRVSVEASFFKRLSAMENLLYASRLYGRHGRGLRADIVATLGRLGIGADQIDQPLEEFSRGMQQKVAIARAFLTSPILLLLDEPTTGLDPRSKRDVQALVHQLRAEHDATILLCTHDLDEAEALCDRIAILDRGRLVAVDTPERLKAMAARPGASSPSLEEAFLALTGHALEAELAGKPG</sequence>
<evidence type="ECO:0000256" key="1">
    <source>
        <dbReference type="ARBA" id="ARBA00022448"/>
    </source>
</evidence>
<keyword evidence="2" id="KW-0547">Nucleotide-binding</keyword>
<keyword evidence="1" id="KW-0813">Transport</keyword>
<dbReference type="PANTHER" id="PTHR42711">
    <property type="entry name" value="ABC TRANSPORTER ATP-BINDING PROTEIN"/>
    <property type="match status" value="1"/>
</dbReference>
<evidence type="ECO:0000313" key="6">
    <source>
        <dbReference type="Proteomes" id="UP001165306"/>
    </source>
</evidence>
<dbReference type="InterPro" id="IPR003593">
    <property type="entry name" value="AAA+_ATPase"/>
</dbReference>
<dbReference type="InterPro" id="IPR050763">
    <property type="entry name" value="ABC_transporter_ATP-binding"/>
</dbReference>
<name>A0AA41WBD0_9BACT</name>
<dbReference type="AlphaFoldDB" id="A0AA41WBD0"/>
<organism evidence="5 6">
    <name type="scientific">Thermalbibacter longus</name>
    <dbReference type="NCBI Taxonomy" id="2951981"/>
    <lineage>
        <taxon>Bacteria</taxon>
        <taxon>Pseudomonadati</taxon>
        <taxon>Thermomicrobiota</taxon>
        <taxon>Thermomicrobia</taxon>
        <taxon>Thermomicrobiales</taxon>
        <taxon>Thermomicrobiaceae</taxon>
        <taxon>Thermalbibacter</taxon>
    </lineage>
</organism>
<reference evidence="5" key="1">
    <citation type="submission" date="2022-06" db="EMBL/GenBank/DDBJ databases">
        <title>CFH 74404 Thermomicrobiaceae sp.</title>
        <authorList>
            <person name="Ming H."/>
            <person name="Li W.-J."/>
            <person name="Zhao Z."/>
        </authorList>
    </citation>
    <scope>NUCLEOTIDE SEQUENCE</scope>
    <source>
        <strain evidence="5">CFH 74404</strain>
    </source>
</reference>
<keyword evidence="6" id="KW-1185">Reference proteome</keyword>
<dbReference type="EMBL" id="JAMSLR010000006">
    <property type="protein sequence ID" value="MCM8749532.1"/>
    <property type="molecule type" value="Genomic_DNA"/>
</dbReference>
<protein>
    <submittedName>
        <fullName evidence="5">ABC transporter ATP-binding protein</fullName>
    </submittedName>
</protein>
<evidence type="ECO:0000259" key="4">
    <source>
        <dbReference type="PROSITE" id="PS50893"/>
    </source>
</evidence>
<dbReference type="GO" id="GO:0016887">
    <property type="term" value="F:ATP hydrolysis activity"/>
    <property type="evidence" value="ECO:0007669"/>
    <property type="project" value="InterPro"/>
</dbReference>
<dbReference type="InterPro" id="IPR003439">
    <property type="entry name" value="ABC_transporter-like_ATP-bd"/>
</dbReference>
<comment type="caution">
    <text evidence="5">The sequence shown here is derived from an EMBL/GenBank/DDBJ whole genome shotgun (WGS) entry which is preliminary data.</text>
</comment>
<dbReference type="Gene3D" id="3.40.50.300">
    <property type="entry name" value="P-loop containing nucleotide triphosphate hydrolases"/>
    <property type="match status" value="1"/>
</dbReference>
<dbReference type="Proteomes" id="UP001165306">
    <property type="component" value="Unassembled WGS sequence"/>
</dbReference>